<feature type="transmembrane region" description="Helical" evidence="1">
    <location>
        <begin position="973"/>
        <end position="994"/>
    </location>
</feature>
<feature type="transmembrane region" description="Helical" evidence="1">
    <location>
        <begin position="537"/>
        <end position="555"/>
    </location>
</feature>
<dbReference type="Gene3D" id="3.30.2090.10">
    <property type="entry name" value="Multidrug efflux transporter AcrB TolC docking domain, DN and DC subdomains"/>
    <property type="match status" value="2"/>
</dbReference>
<dbReference type="EMBL" id="ABCK01000036">
    <property type="protein sequence ID" value="EDM25115.1"/>
    <property type="molecule type" value="Genomic_DNA"/>
</dbReference>
<dbReference type="Gene3D" id="3.30.70.1440">
    <property type="entry name" value="Multidrug efflux transporter AcrB pore domain"/>
    <property type="match status" value="1"/>
</dbReference>
<dbReference type="PRINTS" id="PR00702">
    <property type="entry name" value="ACRIFLAVINRP"/>
</dbReference>
<dbReference type="eggNOG" id="COG3696">
    <property type="taxonomic scope" value="Bacteria"/>
</dbReference>
<dbReference type="GO" id="GO:0042910">
    <property type="term" value="F:xenobiotic transmembrane transporter activity"/>
    <property type="evidence" value="ECO:0007669"/>
    <property type="project" value="TreeGrafter"/>
</dbReference>
<dbReference type="STRING" id="313628.LNTAR_02864"/>
<feature type="transmembrane region" description="Helical" evidence="1">
    <location>
        <begin position="898"/>
        <end position="917"/>
    </location>
</feature>
<comment type="caution">
    <text evidence="2">The sequence shown here is derived from an EMBL/GenBank/DDBJ whole genome shotgun (WGS) entry which is preliminary data.</text>
</comment>
<feature type="transmembrane region" description="Helical" evidence="1">
    <location>
        <begin position="479"/>
        <end position="502"/>
    </location>
</feature>
<feature type="transmembrane region" description="Helical" evidence="1">
    <location>
        <begin position="923"/>
        <end position="945"/>
    </location>
</feature>
<dbReference type="PANTHER" id="PTHR32063">
    <property type="match status" value="1"/>
</dbReference>
<evidence type="ECO:0000313" key="2">
    <source>
        <dbReference type="EMBL" id="EDM25115.1"/>
    </source>
</evidence>
<dbReference type="Gene3D" id="3.30.70.1320">
    <property type="entry name" value="Multidrug efflux transporter AcrB pore domain like"/>
    <property type="match status" value="1"/>
</dbReference>
<keyword evidence="3" id="KW-1185">Reference proteome</keyword>
<dbReference type="Gene3D" id="3.30.70.1430">
    <property type="entry name" value="Multidrug efflux transporter AcrB pore domain"/>
    <property type="match status" value="2"/>
</dbReference>
<evidence type="ECO:0000313" key="3">
    <source>
        <dbReference type="Proteomes" id="UP000004947"/>
    </source>
</evidence>
<dbReference type="Proteomes" id="UP000004947">
    <property type="component" value="Unassembled WGS sequence"/>
</dbReference>
<evidence type="ECO:0000256" key="1">
    <source>
        <dbReference type="SAM" id="Phobius"/>
    </source>
</evidence>
<dbReference type="OrthoDB" id="9758757at2"/>
<keyword evidence="1" id="KW-0472">Membrane</keyword>
<dbReference type="SUPFAM" id="SSF82714">
    <property type="entry name" value="Multidrug efflux transporter AcrB TolC docking domain, DN and DC subdomains"/>
    <property type="match status" value="2"/>
</dbReference>
<dbReference type="SUPFAM" id="SSF82866">
    <property type="entry name" value="Multidrug efflux transporter AcrB transmembrane domain"/>
    <property type="match status" value="2"/>
</dbReference>
<dbReference type="SUPFAM" id="SSF82693">
    <property type="entry name" value="Multidrug efflux transporter AcrB pore domain, PN1, PN2, PC1 and PC2 subdomains"/>
    <property type="match status" value="3"/>
</dbReference>
<dbReference type="PANTHER" id="PTHR32063:SF4">
    <property type="entry name" value="SLR6043 PROTEIN"/>
    <property type="match status" value="1"/>
</dbReference>
<dbReference type="AlphaFoldDB" id="A6DTD5"/>
<accession>A6DTD5</accession>
<feature type="transmembrane region" description="Helical" evidence="1">
    <location>
        <begin position="1000"/>
        <end position="1030"/>
    </location>
</feature>
<feature type="transmembrane region" description="Helical" evidence="1">
    <location>
        <begin position="447"/>
        <end position="467"/>
    </location>
</feature>
<keyword evidence="1" id="KW-0812">Transmembrane</keyword>
<proteinExistence type="predicted"/>
<protein>
    <submittedName>
        <fullName evidence="2">Cation efflux system protein, AcrB/AcrD/AcrF family protein</fullName>
    </submittedName>
</protein>
<organism evidence="2 3">
    <name type="scientific">Lentisphaera araneosa HTCC2155</name>
    <dbReference type="NCBI Taxonomy" id="313628"/>
    <lineage>
        <taxon>Bacteria</taxon>
        <taxon>Pseudomonadati</taxon>
        <taxon>Lentisphaerota</taxon>
        <taxon>Lentisphaeria</taxon>
        <taxon>Lentisphaerales</taxon>
        <taxon>Lentisphaeraceae</taxon>
        <taxon>Lentisphaera</taxon>
    </lineage>
</organism>
<keyword evidence="1" id="KW-1133">Transmembrane helix</keyword>
<dbReference type="RefSeq" id="WP_007281084.1">
    <property type="nucleotide sequence ID" value="NZ_ABCK01000036.1"/>
</dbReference>
<sequence length="1049" mass="114537">MLNHIISFALKNRLFVIGSALLMTVAAYFIADDMPIDVLPDLNRPTVVIMTEAHAMVPEDVEQLVTLPLEQILNGATGVENVMSSSGLGLSVIKVQFAWGTDIYRNRQIVMEKLPLAKSRLPEGIEPVMAPISSIMGQIQIIGINSKTGKHSPSDIRALAEYQIKYELLSIPGVSKVIIGGGSAKQLQAIIDAEKLRSFGVGIQEIEEAINKNNANSSGAFINLGTKAPAITVRGFIKNKQDLENVVVKADDLRPILLKDVASIQFGPSPIKIGEAGINGSPGILMVIMKQPGYDTVQLTEEVEKRLESLSASLDSDLEINSDLFKQSIFIERAIDNVMEAVRDGGIMVIIILFIFLMNWRITFITLTAIPLSMALTILVFSLFDVSINTMTLGGIAVAIGALVDDAIVDVENVFRRLKENFLKKEEDRLNSLVVIFNASSEVRKPIVIGTLLVMVVYFPLFFLTGMEGKLFTPIGASYIISVLASLLVSLTVTPVLCYFMLPKSLSKGDKKDTYVVRTLKTFVAKVIAISIKHAKAVLILLVIALGISISFLLTRGMQFLPPFNEGVAQINLVLPPDTGLETSNAYGLRLENLLTKVDGIKNVTRRTGRSEGDEHAEGVNTSEVIISFDPEIDRSPEEVIAEIRQEVDAEFPGVAYSIDQPLAHLLSAMLSGVKAQVAVKIFGPDLNILRSLAKDTELALQPIDGVKDLMIEPQVLIPNVSIIPKRDQLAQHSLSVEDVGKTVELALGGESISRFVQGQFTYPITLSLKKENRESLDDIRKLYIPKANGELIRLSDVAEVSQTMSYNNIKHENVGRRIIVQHNVAGRSLGEVVAEVDSALDSVRARMENLKGYSLKISGQFEAQRKATQRILWLSIVSILCMILILYMHFKSINLSLQVMISIPMAFIGAVSYLAISQQTLSVATLVGLISLGGIAARNAILLLDHYIHLHRDEGVKFTPELIIKAGQERMVPVIMTALTSGIALIPLALAPGQPGKEILYPVATVIIGGLISSTLLEFIVSPAAFWLFGKKAAEKSKTSEQVQFNFK</sequence>
<dbReference type="InterPro" id="IPR001036">
    <property type="entry name" value="Acrflvin-R"/>
</dbReference>
<gene>
    <name evidence="2" type="ORF">LNTAR_02864</name>
</gene>
<dbReference type="InterPro" id="IPR027463">
    <property type="entry name" value="AcrB_DN_DC_subdom"/>
</dbReference>
<dbReference type="Gene3D" id="1.20.1640.10">
    <property type="entry name" value="Multidrug efflux transporter AcrB transmembrane domain"/>
    <property type="match status" value="2"/>
</dbReference>
<feature type="transmembrane region" description="Helical" evidence="1">
    <location>
        <begin position="12"/>
        <end position="31"/>
    </location>
</feature>
<reference evidence="2 3" key="1">
    <citation type="journal article" date="2010" name="J. Bacteriol.">
        <title>Genome sequence of Lentisphaera araneosa HTCC2155T, the type species of the order Lentisphaerales in the phylum Lentisphaerae.</title>
        <authorList>
            <person name="Thrash J.C."/>
            <person name="Cho J.C."/>
            <person name="Vergin K.L."/>
            <person name="Morris R.M."/>
            <person name="Giovannoni S.J."/>
        </authorList>
    </citation>
    <scope>NUCLEOTIDE SEQUENCE [LARGE SCALE GENOMIC DNA]</scope>
    <source>
        <strain evidence="2 3">HTCC2155</strain>
    </source>
</reference>
<feature type="transmembrane region" description="Helical" evidence="1">
    <location>
        <begin position="872"/>
        <end position="891"/>
    </location>
</feature>
<name>A6DTD5_9BACT</name>
<dbReference type="GO" id="GO:0005886">
    <property type="term" value="C:plasma membrane"/>
    <property type="evidence" value="ECO:0007669"/>
    <property type="project" value="TreeGrafter"/>
</dbReference>
<dbReference type="Pfam" id="PF00873">
    <property type="entry name" value="ACR_tran"/>
    <property type="match status" value="1"/>
</dbReference>
<feature type="transmembrane region" description="Helical" evidence="1">
    <location>
        <begin position="364"/>
        <end position="384"/>
    </location>
</feature>